<keyword evidence="5" id="KW-0997">Cell inner membrane</keyword>
<comment type="subcellular location">
    <subcellularLocation>
        <location evidence="1">Cell inner membrane</location>
        <topology evidence="1">Multi-pass membrane protein</topology>
    </subcellularLocation>
    <subcellularLocation>
        <location evidence="14">Cell membrane</location>
        <topology evidence="14">Multi-pass membrane protein</topology>
    </subcellularLocation>
</comment>
<feature type="topological domain" description="Cytoplasmic" evidence="14">
    <location>
        <begin position="165"/>
        <end position="172"/>
    </location>
</feature>
<reference evidence="16 17" key="1">
    <citation type="journal article" date="2011" name="J. Bacteriol.">
        <title>Draft genome sequence of the chemolithoheterotrophic, halophilic methylotroph Methylophaga thiooxydans DMS010.</title>
        <authorList>
            <person name="Boden R."/>
            <person name="Ferriera S."/>
            <person name="Johnson J."/>
            <person name="Kelly D.P."/>
            <person name="Murrell J.C."/>
            <person name="Schafer H."/>
        </authorList>
    </citation>
    <scope>NUCLEOTIDE SEQUENCE [LARGE SCALE GENOMIC DNA]</scope>
    <source>
        <strain evidence="16 17">DMS010</strain>
    </source>
</reference>
<dbReference type="EMBL" id="GG657892">
    <property type="protein sequence ID" value="EEF80499.1"/>
    <property type="molecule type" value="Genomic_DNA"/>
</dbReference>
<keyword evidence="9 14" id="KW-0560">Oxidoreductase</keyword>
<evidence type="ECO:0000256" key="15">
    <source>
        <dbReference type="SAM" id="Phobius"/>
    </source>
</evidence>
<proteinExistence type="inferred from homology"/>
<feature type="topological domain" description="Cytoplasmic" evidence="14">
    <location>
        <begin position="1"/>
        <end position="12"/>
    </location>
</feature>
<dbReference type="GO" id="GO:0005886">
    <property type="term" value="C:plasma membrane"/>
    <property type="evidence" value="ECO:0007669"/>
    <property type="project" value="UniProtKB-SubCell"/>
</dbReference>
<keyword evidence="11 14" id="KW-1015">Disulfide bond</keyword>
<keyword evidence="3 14" id="KW-0813">Transport</keyword>
<sequence length="172" mass="18769">MEETILNSFRGVFLTGFLVCLSMLLVAGYFQFIEHLDPCPLCIVQRLLVLVVGIVFLLGAMHNPISGGRRVYGFLVVLAAGLGAAIAGRHVWLQSVPEEQVPSCGPGLNFILDNFPISQAIDMVLRGSGECADVLWTFLGLSIPAWTLVAFVVMILVGLKQLFGRHKQPDFI</sequence>
<feature type="topological domain" description="Periplasmic" evidence="14">
    <location>
        <begin position="30"/>
        <end position="47"/>
    </location>
</feature>
<dbReference type="HAMAP" id="MF_00286">
    <property type="entry name" value="DsbB"/>
    <property type="match status" value="1"/>
</dbReference>
<evidence type="ECO:0000256" key="9">
    <source>
        <dbReference type="ARBA" id="ARBA00023002"/>
    </source>
</evidence>
<dbReference type="InterPro" id="IPR050183">
    <property type="entry name" value="DsbB"/>
</dbReference>
<feature type="disulfide bond" description="Redox-active" evidence="14">
    <location>
        <begin position="39"/>
        <end position="42"/>
    </location>
</feature>
<keyword evidence="12 14" id="KW-0143">Chaperone</keyword>
<evidence type="ECO:0000256" key="12">
    <source>
        <dbReference type="ARBA" id="ARBA00023186"/>
    </source>
</evidence>
<evidence type="ECO:0000256" key="8">
    <source>
        <dbReference type="ARBA" id="ARBA00022989"/>
    </source>
</evidence>
<evidence type="ECO:0000256" key="14">
    <source>
        <dbReference type="HAMAP-Rule" id="MF_00286"/>
    </source>
</evidence>
<gene>
    <name evidence="14" type="primary">dsbB</name>
    <name evidence="16" type="ORF">MDMS009_824</name>
</gene>
<feature type="transmembrane region" description="Helical" evidence="15">
    <location>
        <begin position="12"/>
        <end position="31"/>
    </location>
</feature>
<evidence type="ECO:0000313" key="16">
    <source>
        <dbReference type="EMBL" id="EEF80499.1"/>
    </source>
</evidence>
<keyword evidence="10 14" id="KW-0472">Membrane</keyword>
<dbReference type="GO" id="GO:0006457">
    <property type="term" value="P:protein folding"/>
    <property type="evidence" value="ECO:0007669"/>
    <property type="project" value="InterPro"/>
</dbReference>
<keyword evidence="4 14" id="KW-1003">Cell membrane</keyword>
<dbReference type="PANTHER" id="PTHR36570">
    <property type="entry name" value="DISULFIDE BOND FORMATION PROTEIN B"/>
    <property type="match status" value="1"/>
</dbReference>
<dbReference type="SUPFAM" id="SSF158442">
    <property type="entry name" value="DsbB-like"/>
    <property type="match status" value="1"/>
</dbReference>
<keyword evidence="17" id="KW-1185">Reference proteome</keyword>
<keyword evidence="7 14" id="KW-0249">Electron transport</keyword>
<organism evidence="16 17">
    <name type="scientific">Methylophaga thiooxydans DMS010</name>
    <dbReference type="NCBI Taxonomy" id="637616"/>
    <lineage>
        <taxon>Bacteria</taxon>
        <taxon>Pseudomonadati</taxon>
        <taxon>Pseudomonadota</taxon>
        <taxon>Gammaproteobacteria</taxon>
        <taxon>Thiotrichales</taxon>
        <taxon>Piscirickettsiaceae</taxon>
        <taxon>Methylophaga</taxon>
    </lineage>
</organism>
<keyword evidence="6 14" id="KW-0812">Transmembrane</keyword>
<evidence type="ECO:0000256" key="5">
    <source>
        <dbReference type="ARBA" id="ARBA00022519"/>
    </source>
</evidence>
<keyword evidence="13 14" id="KW-0676">Redox-active center</keyword>
<feature type="transmembrane region" description="Helical" evidence="15">
    <location>
        <begin position="72"/>
        <end position="92"/>
    </location>
</feature>
<evidence type="ECO:0000256" key="13">
    <source>
        <dbReference type="ARBA" id="ARBA00023284"/>
    </source>
</evidence>
<evidence type="ECO:0000256" key="1">
    <source>
        <dbReference type="ARBA" id="ARBA00004429"/>
    </source>
</evidence>
<evidence type="ECO:0000256" key="7">
    <source>
        <dbReference type="ARBA" id="ARBA00022982"/>
    </source>
</evidence>
<dbReference type="InterPro" id="IPR023380">
    <property type="entry name" value="DsbB-like_sf"/>
</dbReference>
<dbReference type="PANTHER" id="PTHR36570:SF3">
    <property type="entry name" value="DISULFIDE BOND FORMATION PROTEIN B"/>
    <property type="match status" value="1"/>
</dbReference>
<feature type="transmembrane region" description="Helical" evidence="15">
    <location>
        <begin position="43"/>
        <end position="60"/>
    </location>
</feature>
<dbReference type="GO" id="GO:0015035">
    <property type="term" value="F:protein-disulfide reductase activity"/>
    <property type="evidence" value="ECO:0007669"/>
    <property type="project" value="UniProtKB-UniRule"/>
</dbReference>
<dbReference type="HOGENOM" id="CLU_098660_1_1_6"/>
<dbReference type="InterPro" id="IPR022920">
    <property type="entry name" value="Disulphide_bond_form_DsbB"/>
</dbReference>
<dbReference type="AlphaFoldDB" id="C0N3X8"/>
<comment type="caution">
    <text evidence="14">Lacks conserved residue(s) required for the propagation of feature annotation.</text>
</comment>
<comment type="function">
    <text evidence="14">Required for disulfide bond formation in some periplasmic proteins. Acts by oxidizing the DsbA protein.</text>
</comment>
<protein>
    <recommendedName>
        <fullName evidence="14">Disulfide bond formation protein B</fullName>
    </recommendedName>
    <alternativeName>
        <fullName evidence="14">Disulfide oxidoreductase</fullName>
    </alternativeName>
</protein>
<evidence type="ECO:0000256" key="3">
    <source>
        <dbReference type="ARBA" id="ARBA00022448"/>
    </source>
</evidence>
<dbReference type="Gene3D" id="1.20.1550.10">
    <property type="entry name" value="DsbB-like"/>
    <property type="match status" value="1"/>
</dbReference>
<keyword evidence="8 14" id="KW-1133">Transmembrane helix</keyword>
<dbReference type="GO" id="GO:0009055">
    <property type="term" value="F:electron transfer activity"/>
    <property type="evidence" value="ECO:0007669"/>
    <property type="project" value="UniProtKB-UniRule"/>
</dbReference>
<dbReference type="Pfam" id="PF02600">
    <property type="entry name" value="DsbB"/>
    <property type="match status" value="1"/>
</dbReference>
<evidence type="ECO:0000256" key="4">
    <source>
        <dbReference type="ARBA" id="ARBA00022475"/>
    </source>
</evidence>
<evidence type="ECO:0000256" key="10">
    <source>
        <dbReference type="ARBA" id="ARBA00023136"/>
    </source>
</evidence>
<evidence type="ECO:0000313" key="17">
    <source>
        <dbReference type="Proteomes" id="UP000004679"/>
    </source>
</evidence>
<feature type="transmembrane region" description="Helical" evidence="15">
    <location>
        <begin position="134"/>
        <end position="159"/>
    </location>
</feature>
<accession>C0N3X8</accession>
<name>C0N3X8_9GAMM</name>
<comment type="similarity">
    <text evidence="2 14">Belongs to the DsbB family.</text>
</comment>
<feature type="topological domain" description="Cytoplasmic" evidence="14">
    <location>
        <begin position="65"/>
        <end position="70"/>
    </location>
</feature>
<dbReference type="InterPro" id="IPR003752">
    <property type="entry name" value="DiS_bond_form_DsbB/BdbC"/>
</dbReference>
<dbReference type="RefSeq" id="WP_008290575.1">
    <property type="nucleotide sequence ID" value="NZ_GG657892.1"/>
</dbReference>
<evidence type="ECO:0000256" key="6">
    <source>
        <dbReference type="ARBA" id="ARBA00022692"/>
    </source>
</evidence>
<evidence type="ECO:0000256" key="2">
    <source>
        <dbReference type="ARBA" id="ARBA00008823"/>
    </source>
</evidence>
<evidence type="ECO:0000256" key="11">
    <source>
        <dbReference type="ARBA" id="ARBA00023157"/>
    </source>
</evidence>
<dbReference type="Proteomes" id="UP000004679">
    <property type="component" value="Unassembled WGS sequence"/>
</dbReference>